<feature type="non-terminal residue" evidence="1">
    <location>
        <position position="69"/>
    </location>
</feature>
<dbReference type="OrthoDB" id="204836at2759"/>
<dbReference type="InterPro" id="IPR053234">
    <property type="entry name" value="RPM1_Interactor"/>
</dbReference>
<accession>A0A835ZKH1</accession>
<dbReference type="PANTHER" id="PTHR33443:SF30">
    <property type="entry name" value="SARCOSINE DEHYDROGENASE-2C PROTEIN"/>
    <property type="match status" value="1"/>
</dbReference>
<comment type="caution">
    <text evidence="1">The sequence shown here is derived from an EMBL/GenBank/DDBJ whole genome shotgun (WGS) entry which is preliminary data.</text>
</comment>
<feature type="non-terminal residue" evidence="1">
    <location>
        <position position="1"/>
    </location>
</feature>
<protein>
    <submittedName>
        <fullName evidence="1">Uncharacterized protein</fullName>
    </submittedName>
</protein>
<name>A0A835ZKH1_9STRA</name>
<reference evidence="1" key="1">
    <citation type="submission" date="2021-02" db="EMBL/GenBank/DDBJ databases">
        <title>First Annotated Genome of the Yellow-green Alga Tribonema minus.</title>
        <authorList>
            <person name="Mahan K.M."/>
        </authorList>
    </citation>
    <scope>NUCLEOTIDE SEQUENCE</scope>
    <source>
        <strain evidence="1">UTEX B ZZ1240</strain>
    </source>
</reference>
<dbReference type="PANTHER" id="PTHR33443">
    <property type="entry name" value="ZGC:112980"/>
    <property type="match status" value="1"/>
</dbReference>
<dbReference type="AlphaFoldDB" id="A0A835ZKH1"/>
<dbReference type="Proteomes" id="UP000664859">
    <property type="component" value="Unassembled WGS sequence"/>
</dbReference>
<organism evidence="1 2">
    <name type="scientific">Tribonema minus</name>
    <dbReference type="NCBI Taxonomy" id="303371"/>
    <lineage>
        <taxon>Eukaryota</taxon>
        <taxon>Sar</taxon>
        <taxon>Stramenopiles</taxon>
        <taxon>Ochrophyta</taxon>
        <taxon>PX clade</taxon>
        <taxon>Xanthophyceae</taxon>
        <taxon>Tribonematales</taxon>
        <taxon>Tribonemataceae</taxon>
        <taxon>Tribonema</taxon>
    </lineage>
</organism>
<evidence type="ECO:0000313" key="1">
    <source>
        <dbReference type="EMBL" id="KAG5190653.1"/>
    </source>
</evidence>
<keyword evidence="2" id="KW-1185">Reference proteome</keyword>
<evidence type="ECO:0000313" key="2">
    <source>
        <dbReference type="Proteomes" id="UP000664859"/>
    </source>
</evidence>
<proteinExistence type="predicted"/>
<dbReference type="EMBL" id="JAFCMP010000031">
    <property type="protein sequence ID" value="KAG5190653.1"/>
    <property type="molecule type" value="Genomic_DNA"/>
</dbReference>
<gene>
    <name evidence="1" type="ORF">JKP88DRAFT_154157</name>
</gene>
<sequence length="69" mass="7899">TGDFNACELPHLRQDCPRHSFEASSRSTYCANCFCFVCDGPAPDCQHWLTHCQATNRGPEARKWKALRR</sequence>